<feature type="transmembrane region" description="Helical" evidence="1">
    <location>
        <begin position="277"/>
        <end position="294"/>
    </location>
</feature>
<name>J5K792_9GAMM</name>
<feature type="transmembrane region" description="Helical" evidence="1">
    <location>
        <begin position="178"/>
        <end position="198"/>
    </location>
</feature>
<gene>
    <name evidence="2" type="ORF">NT01SARS_0206</name>
</gene>
<dbReference type="Gene3D" id="1.20.1250.20">
    <property type="entry name" value="MFS general substrate transporter like domains"/>
    <property type="match status" value="2"/>
</dbReference>
<feature type="transmembrane region" description="Helical" evidence="1">
    <location>
        <begin position="53"/>
        <end position="71"/>
    </location>
</feature>
<organism evidence="2 3">
    <name type="scientific">SAR86 cluster bacterium SAR86A</name>
    <dbReference type="NCBI Taxonomy" id="1123866"/>
    <lineage>
        <taxon>Bacteria</taxon>
        <taxon>Pseudomonadati</taxon>
        <taxon>Pseudomonadota</taxon>
        <taxon>Gammaproteobacteria</taxon>
        <taxon>SAR86 cluster</taxon>
    </lineage>
</organism>
<evidence type="ECO:0000256" key="1">
    <source>
        <dbReference type="SAM" id="Phobius"/>
    </source>
</evidence>
<keyword evidence="1" id="KW-0812">Transmembrane</keyword>
<dbReference type="AlphaFoldDB" id="J5K792"/>
<keyword evidence="1" id="KW-0472">Membrane</keyword>
<dbReference type="Proteomes" id="UP000010305">
    <property type="component" value="Unassembled WGS sequence"/>
</dbReference>
<dbReference type="SUPFAM" id="SSF103473">
    <property type="entry name" value="MFS general substrate transporter"/>
    <property type="match status" value="1"/>
</dbReference>
<protein>
    <submittedName>
        <fullName evidence="2">Putative membrane protein</fullName>
    </submittedName>
</protein>
<sequence>MFFSSARDSINEIKESFSKESLLGSFLFFLVLSSWYVLRPVRNEMAVANVDDLPYLLAAGAVAMLLINPIYSWVVSKTNLRKIVIYCYSFLIVNLLIFLSTWKFLGIGDSVWVGRIFYVWCNVYSFFVVSIFWVVIINIFRNSKTRSFYGVIMAGGSLGAIFGSEISKRFSNSFDEYGLEFFTLSAAILLFFAMLLAMNITRSKMNEKILDKNSVGGGSLDSIKNSIQSEEIRNIAAYVWMWTCLMTIQWITAINIIEEWSSDSQQRISFFATIEQIVSPLTLLIQLFLTNIIIRKVGIKNIMILYGFLFLIAYLLYGFFPSIVAVAIVTVFLRVFEYGFNKPTREIIYSTLKQNDRYKSSVLIDTFVSRFGDLTGSALIKLAGFTTITFNSLPLMALPIAGYLSFLGMRISKENKIRDL</sequence>
<feature type="transmembrane region" description="Helical" evidence="1">
    <location>
        <begin position="83"/>
        <end position="105"/>
    </location>
</feature>
<dbReference type="PANTHER" id="PTHR43596">
    <property type="entry name" value="ADP,ATP CARRIER PROTEIN"/>
    <property type="match status" value="1"/>
</dbReference>
<feature type="transmembrane region" description="Helical" evidence="1">
    <location>
        <begin position="117"/>
        <end position="140"/>
    </location>
</feature>
<dbReference type="EMBL" id="JH611156">
    <property type="protein sequence ID" value="EJP71728.1"/>
    <property type="molecule type" value="Genomic_DNA"/>
</dbReference>
<feature type="transmembrane region" description="Helical" evidence="1">
    <location>
        <begin position="382"/>
        <end position="406"/>
    </location>
</feature>
<proteinExistence type="predicted"/>
<feature type="transmembrane region" description="Helical" evidence="1">
    <location>
        <begin position="147"/>
        <end position="166"/>
    </location>
</feature>
<evidence type="ECO:0000313" key="3">
    <source>
        <dbReference type="Proteomes" id="UP000010305"/>
    </source>
</evidence>
<keyword evidence="1" id="KW-1133">Transmembrane helix</keyword>
<feature type="transmembrane region" description="Helical" evidence="1">
    <location>
        <begin position="306"/>
        <end position="333"/>
    </location>
</feature>
<dbReference type="InterPro" id="IPR036259">
    <property type="entry name" value="MFS_trans_sf"/>
</dbReference>
<feature type="transmembrane region" description="Helical" evidence="1">
    <location>
        <begin position="235"/>
        <end position="257"/>
    </location>
</feature>
<feature type="transmembrane region" description="Helical" evidence="1">
    <location>
        <begin position="21"/>
        <end position="38"/>
    </location>
</feature>
<accession>J5K792</accession>
<dbReference type="HOGENOM" id="CLU_027240_1_0_6"/>
<evidence type="ECO:0000313" key="2">
    <source>
        <dbReference type="EMBL" id="EJP71728.1"/>
    </source>
</evidence>
<reference evidence="2 3" key="1">
    <citation type="journal article" date="2012" name="ISME J.">
        <title>Genomic insights to SAR86, an abundant and uncultivated marine bacterial lineage.</title>
        <authorList>
            <person name="Dupont C.L."/>
            <person name="Rusch D.B."/>
            <person name="Yooseph S."/>
            <person name="Lombardo M.J."/>
            <person name="Richter R.A."/>
            <person name="Valas R."/>
            <person name="Novotny M."/>
            <person name="Yee-Greenbaum J."/>
            <person name="Selengut J.D."/>
            <person name="Haft D.H."/>
            <person name="Halpern A.L."/>
            <person name="Lasken R.S."/>
            <person name="Nealson K."/>
            <person name="Friedman R."/>
            <person name="Venter J.C."/>
        </authorList>
    </citation>
    <scope>NUCLEOTIDE SEQUENCE [LARGE SCALE GENOMIC DNA]</scope>
</reference>
<dbReference type="STRING" id="1123866.NT01SARS_0206"/>
<dbReference type="PANTHER" id="PTHR43596:SF1">
    <property type="entry name" value="ADP,ATP CARRIER PROTEIN"/>
    <property type="match status" value="1"/>
</dbReference>